<dbReference type="HOGENOM" id="CLU_1756999_0_0_4"/>
<keyword evidence="2" id="KW-1185">Reference proteome</keyword>
<gene>
    <name evidence="1" type="ORF">OFAG_02382</name>
</gene>
<sequence length="148" mass="17026">MQSEHKRNSLEFLHRPALFRPKTCGSTVPIPPERSNGYLYAKRFGNFFEARPILAKASYWQLIEKRRLHPRTCLRNALLADKLPQKPGITIKPASAETDTNNSFHSHQDSTHSFFNKGEKLIYFRIFSSFIWICKKGPVSVVPTCFAT</sequence>
<name>T5LQ27_9BURK</name>
<dbReference type="Proteomes" id="UP000003973">
    <property type="component" value="Unassembled WGS sequence"/>
</dbReference>
<comment type="caution">
    <text evidence="1">The sequence shown here is derived from an EMBL/GenBank/DDBJ whole genome shotgun (WGS) entry which is preliminary data.</text>
</comment>
<evidence type="ECO:0000313" key="2">
    <source>
        <dbReference type="Proteomes" id="UP000003973"/>
    </source>
</evidence>
<organism evidence="1 2">
    <name type="scientific">Oxalobacter paraformigenes</name>
    <dbReference type="NCBI Taxonomy" id="556268"/>
    <lineage>
        <taxon>Bacteria</taxon>
        <taxon>Pseudomonadati</taxon>
        <taxon>Pseudomonadota</taxon>
        <taxon>Betaproteobacteria</taxon>
        <taxon>Burkholderiales</taxon>
        <taxon>Oxalobacteraceae</taxon>
        <taxon>Oxalobacter</taxon>
    </lineage>
</organism>
<accession>T5LQ27</accession>
<reference evidence="1" key="1">
    <citation type="submission" date="2011-10" db="EMBL/GenBank/DDBJ databases">
        <title>The Genome Sequence of Oxalobacter formigenes HOxBLS.</title>
        <authorList>
            <consortium name="The Broad Institute Genome Sequencing Platform"/>
            <person name="Earl A."/>
            <person name="Ward D."/>
            <person name="Feldgarden M."/>
            <person name="Gevers D."/>
            <person name="Allison M.J."/>
            <person name="Humphrey S."/>
            <person name="Young S.K."/>
            <person name="Zeng Q."/>
            <person name="Gargeya S."/>
            <person name="Fitzgerald M."/>
            <person name="Haas B."/>
            <person name="Abouelleil A."/>
            <person name="Alvarado L."/>
            <person name="Arachchi H.M."/>
            <person name="Berlin A."/>
            <person name="Brown A."/>
            <person name="Chapman S.B."/>
            <person name="Chen Z."/>
            <person name="Dunbar C."/>
            <person name="Freedman E."/>
            <person name="Gearin G."/>
            <person name="Goldberg J."/>
            <person name="Griggs A."/>
            <person name="Gujja S."/>
            <person name="Heiman D."/>
            <person name="Howarth C."/>
            <person name="Larson L."/>
            <person name="Lui A."/>
            <person name="MacDonald P.J.P."/>
            <person name="Montmayeur A."/>
            <person name="Murphy C."/>
            <person name="Neiman D."/>
            <person name="Pearson M."/>
            <person name="Priest M."/>
            <person name="Roberts A."/>
            <person name="Saif S."/>
            <person name="Shea T."/>
            <person name="Shenoy N."/>
            <person name="Sisk P."/>
            <person name="Stolte C."/>
            <person name="Sykes S."/>
            <person name="Wortman J."/>
            <person name="Nusbaum C."/>
            <person name="Birren B."/>
        </authorList>
    </citation>
    <scope>NUCLEOTIDE SEQUENCE [LARGE SCALE GENOMIC DNA]</scope>
    <source>
        <strain evidence="1">HOxBLS</strain>
    </source>
</reference>
<proteinExistence type="predicted"/>
<evidence type="ECO:0000313" key="1">
    <source>
        <dbReference type="EMBL" id="EQM95317.1"/>
    </source>
</evidence>
<dbReference type="EMBL" id="ACDP02000005">
    <property type="protein sequence ID" value="EQM95317.1"/>
    <property type="molecule type" value="Genomic_DNA"/>
</dbReference>
<protein>
    <submittedName>
        <fullName evidence="1">Uncharacterized protein</fullName>
    </submittedName>
</protein>
<dbReference type="AlphaFoldDB" id="T5LQ27"/>